<evidence type="ECO:0000313" key="3">
    <source>
        <dbReference type="Proteomes" id="UP001243846"/>
    </source>
</evidence>
<reference evidence="3" key="1">
    <citation type="journal article" date="2019" name="Int. J. Syst. Evol. Microbiol.">
        <title>The Global Catalogue of Microorganisms (GCM) 10K type strain sequencing project: providing services to taxonomists for standard genome sequencing and annotation.</title>
        <authorList>
            <consortium name="The Broad Institute Genomics Platform"/>
            <consortium name="The Broad Institute Genome Sequencing Center for Infectious Disease"/>
            <person name="Wu L."/>
            <person name="Ma J."/>
        </authorList>
    </citation>
    <scope>NUCLEOTIDE SEQUENCE [LARGE SCALE GENOMIC DNA]</scope>
    <source>
        <strain evidence="3">CECT 8482</strain>
    </source>
</reference>
<sequence>MTPTAFALLFFGALGIGALISIFDDDNDNAGVDTATPQPPNEGGEGDDVIDHYDPSADEDGTLGTRGGDDLVAVDDLNDVMVDLGAGDDSLEGGNYHDVTITAGEGDDLVTLEGGEEVAIGTGTGNDTVLLTDPGHGLGVDLGEDDDHILITGATPSADYTGSDVRWLTGGEGTIASSSCFAPIPTVRLSRTR</sequence>
<feature type="region of interest" description="Disordered" evidence="1">
    <location>
        <begin position="30"/>
        <end position="68"/>
    </location>
</feature>
<dbReference type="Gene3D" id="2.160.20.160">
    <property type="match status" value="1"/>
</dbReference>
<evidence type="ECO:0000313" key="2">
    <source>
        <dbReference type="EMBL" id="MDN3713112.1"/>
    </source>
</evidence>
<organism evidence="2 3">
    <name type="scientific">Paracoccus cavernae</name>
    <dbReference type="NCBI Taxonomy" id="1571207"/>
    <lineage>
        <taxon>Bacteria</taxon>
        <taxon>Pseudomonadati</taxon>
        <taxon>Pseudomonadota</taxon>
        <taxon>Alphaproteobacteria</taxon>
        <taxon>Rhodobacterales</taxon>
        <taxon>Paracoccaceae</taxon>
        <taxon>Paracoccus</taxon>
    </lineage>
</organism>
<evidence type="ECO:0008006" key="4">
    <source>
        <dbReference type="Google" id="ProtNLM"/>
    </source>
</evidence>
<evidence type="ECO:0000256" key="1">
    <source>
        <dbReference type="SAM" id="MobiDB-lite"/>
    </source>
</evidence>
<dbReference type="InterPro" id="IPR011049">
    <property type="entry name" value="Serralysin-like_metalloprot_C"/>
</dbReference>
<comment type="caution">
    <text evidence="2">The sequence shown here is derived from an EMBL/GenBank/DDBJ whole genome shotgun (WGS) entry which is preliminary data.</text>
</comment>
<dbReference type="EMBL" id="JAUFRC010000001">
    <property type="protein sequence ID" value="MDN3713112.1"/>
    <property type="molecule type" value="Genomic_DNA"/>
</dbReference>
<dbReference type="SUPFAM" id="SSF51120">
    <property type="entry name" value="beta-Roll"/>
    <property type="match status" value="1"/>
</dbReference>
<keyword evidence="3" id="KW-1185">Reference proteome</keyword>
<proteinExistence type="predicted"/>
<dbReference type="Proteomes" id="UP001243846">
    <property type="component" value="Unassembled WGS sequence"/>
</dbReference>
<gene>
    <name evidence="2" type="ORF">QWZ10_17620</name>
</gene>
<accession>A0ABT8DB80</accession>
<protein>
    <recommendedName>
        <fullName evidence="4">Calcium-binding protein</fullName>
    </recommendedName>
</protein>
<name>A0ABT8DB80_9RHOB</name>